<evidence type="ECO:0000256" key="2">
    <source>
        <dbReference type="SAM" id="Coils"/>
    </source>
</evidence>
<dbReference type="Pfam" id="PF15739">
    <property type="entry name" value="TSNAXIP1_N"/>
    <property type="match status" value="1"/>
</dbReference>
<dbReference type="AlphaFoldDB" id="A0ABD2Q5A3"/>
<comment type="caution">
    <text evidence="4">The sequence shown here is derived from an EMBL/GenBank/DDBJ whole genome shotgun (WGS) entry which is preliminary data.</text>
</comment>
<dbReference type="EMBL" id="JBJKFK010001162">
    <property type="protein sequence ID" value="KAL3313886.1"/>
    <property type="molecule type" value="Genomic_DNA"/>
</dbReference>
<proteinExistence type="predicted"/>
<evidence type="ECO:0000259" key="3">
    <source>
        <dbReference type="Pfam" id="PF15739"/>
    </source>
</evidence>
<keyword evidence="1 2" id="KW-0175">Coiled coil</keyword>
<evidence type="ECO:0000313" key="5">
    <source>
        <dbReference type="Proteomes" id="UP001626550"/>
    </source>
</evidence>
<evidence type="ECO:0000256" key="1">
    <source>
        <dbReference type="ARBA" id="ARBA00023054"/>
    </source>
</evidence>
<dbReference type="Proteomes" id="UP001626550">
    <property type="component" value="Unassembled WGS sequence"/>
</dbReference>
<feature type="coiled-coil region" evidence="2">
    <location>
        <begin position="266"/>
        <end position="307"/>
    </location>
</feature>
<accession>A0ABD2Q5A3</accession>
<name>A0ABD2Q5A3_9PLAT</name>
<gene>
    <name evidence="4" type="primary">TSNAXIP1_2</name>
    <name evidence="4" type="ORF">Ciccas_007505</name>
</gene>
<feature type="domain" description="Translin-associated factor X-interacting protein 1 N-terminal" evidence="3">
    <location>
        <begin position="79"/>
        <end position="146"/>
    </location>
</feature>
<organism evidence="4 5">
    <name type="scientific">Cichlidogyrus casuarinus</name>
    <dbReference type="NCBI Taxonomy" id="1844966"/>
    <lineage>
        <taxon>Eukaryota</taxon>
        <taxon>Metazoa</taxon>
        <taxon>Spiralia</taxon>
        <taxon>Lophotrochozoa</taxon>
        <taxon>Platyhelminthes</taxon>
        <taxon>Monogenea</taxon>
        <taxon>Monopisthocotylea</taxon>
        <taxon>Dactylogyridea</taxon>
        <taxon>Ancyrocephalidae</taxon>
        <taxon>Cichlidogyrus</taxon>
    </lineage>
</organism>
<reference evidence="4 5" key="1">
    <citation type="submission" date="2024-11" db="EMBL/GenBank/DDBJ databases">
        <title>Adaptive evolution of stress response genes in parasites aligns with host niche diversity.</title>
        <authorList>
            <person name="Hahn C."/>
            <person name="Resl P."/>
        </authorList>
    </citation>
    <scope>NUCLEOTIDE SEQUENCE [LARGE SCALE GENOMIC DNA]</scope>
    <source>
        <strain evidence="4">EGGRZ-B1_66</strain>
        <tissue evidence="4">Body</tissue>
    </source>
</reference>
<evidence type="ECO:0000313" key="4">
    <source>
        <dbReference type="EMBL" id="KAL3313886.1"/>
    </source>
</evidence>
<dbReference type="InterPro" id="IPR032755">
    <property type="entry name" value="TSNAXIP1_N"/>
</dbReference>
<sequence>MKANKVKTLSTWPSHASSHVTDTIIASREVNRMQIVRHRDYHVNNPKPMFLVHIESKINNQIKLFGVLESMKPSDTRLNVYGPILARIKHEYDAFIENGAKELKEALYFRDYVNVLVEKYEHRVAEAYKSDYEMIQNLEDEIQRLRGKISLKNDEIRHFEEICEHLKNELASEAEKFHHASDARNLLIAEIADMKHQMQEGSNKKAKKETSLEDPVVLRMALDKATESQRKFANALEKMRADYSEVVSKTDYDRLKKTHDALLIDFSQLQESKKLLTSQFEDLKAQLNETIAEKNELDHQYNELLETATPRAEWQICEKVIPGGSRAVERIFKDKTSKEKLHSLLFVSVNSYIGCRFLRSELSDLEPRGNISARDCLLLINEIWKQRSLELVKITQEAVAQEDATEEEDPLLASMSGPQVRSFDEFLADFFTANFPIELMRVEWANGFYDLLGIMVDVEEMAELRRVIDNEQDEACHWRFKMYLDQVKMQLYQLATVEAIAQTADGDHASPTRQKSLSGLEMTFKKLRQSLMDILYPGQEIQMSPIVEKLLVAAQAIGAIPDEQQAEQEMEGEENKPEPDPDLILIDLGVLFRKVDNFFCYSHQSWNDDDGVLPRVVAPL</sequence>
<feature type="coiled-coil region" evidence="2">
    <location>
        <begin position="128"/>
        <end position="176"/>
    </location>
</feature>
<protein>
    <submittedName>
        <fullName evidence="4">Translin-associated factor X-interacting protein 1</fullName>
    </submittedName>
</protein>
<keyword evidence="5" id="KW-1185">Reference proteome</keyword>